<comment type="similarity">
    <text evidence="1">Belongs to the glycosyltransferase 2 family.</text>
</comment>
<evidence type="ECO:0000256" key="2">
    <source>
        <dbReference type="ARBA" id="ARBA00022676"/>
    </source>
</evidence>
<feature type="domain" description="Glycosyltransferase 2-like" evidence="4">
    <location>
        <begin position="9"/>
        <end position="133"/>
    </location>
</feature>
<keyword evidence="3 5" id="KW-0808">Transferase</keyword>
<dbReference type="InterPro" id="IPR029044">
    <property type="entry name" value="Nucleotide-diphossugar_trans"/>
</dbReference>
<keyword evidence="2" id="KW-0328">Glycosyltransferase</keyword>
<dbReference type="Gene3D" id="3.90.550.10">
    <property type="entry name" value="Spore Coat Polysaccharide Biosynthesis Protein SpsA, Chain A"/>
    <property type="match status" value="1"/>
</dbReference>
<keyword evidence="6" id="KW-1185">Reference proteome</keyword>
<evidence type="ECO:0000313" key="5">
    <source>
        <dbReference type="EMBL" id="QGY46314.1"/>
    </source>
</evidence>
<dbReference type="SUPFAM" id="SSF53448">
    <property type="entry name" value="Nucleotide-diphospho-sugar transferases"/>
    <property type="match status" value="1"/>
</dbReference>
<gene>
    <name evidence="5" type="ORF">GM418_22405</name>
</gene>
<dbReference type="CDD" id="cd04186">
    <property type="entry name" value="GT_2_like_c"/>
    <property type="match status" value="1"/>
</dbReference>
<dbReference type="GO" id="GO:0016757">
    <property type="term" value="F:glycosyltransferase activity"/>
    <property type="evidence" value="ECO:0007669"/>
    <property type="project" value="UniProtKB-KW"/>
</dbReference>
<protein>
    <submittedName>
        <fullName evidence="5">Glycosyltransferase</fullName>
    </submittedName>
</protein>
<dbReference type="PANTHER" id="PTHR43179">
    <property type="entry name" value="RHAMNOSYLTRANSFERASE WBBL"/>
    <property type="match status" value="1"/>
</dbReference>
<dbReference type="RefSeq" id="WP_158869451.1">
    <property type="nucleotide sequence ID" value="NZ_CP046401.1"/>
</dbReference>
<name>A0A6I6K8D3_9BACT</name>
<dbReference type="KEGG" id="mcos:GM418_22405"/>
<dbReference type="Proteomes" id="UP000428260">
    <property type="component" value="Chromosome"/>
</dbReference>
<reference evidence="5 6" key="1">
    <citation type="submission" date="2019-11" db="EMBL/GenBank/DDBJ databases">
        <authorList>
            <person name="Zheng R.K."/>
            <person name="Sun C.M."/>
        </authorList>
    </citation>
    <scope>NUCLEOTIDE SEQUENCE [LARGE SCALE GENOMIC DNA]</scope>
    <source>
        <strain evidence="5 6">WC007</strain>
    </source>
</reference>
<dbReference type="PANTHER" id="PTHR43179:SF12">
    <property type="entry name" value="GALACTOFURANOSYLTRANSFERASE GLFT2"/>
    <property type="match status" value="1"/>
</dbReference>
<dbReference type="EMBL" id="CP046401">
    <property type="protein sequence ID" value="QGY46314.1"/>
    <property type="molecule type" value="Genomic_DNA"/>
</dbReference>
<dbReference type="Pfam" id="PF00535">
    <property type="entry name" value="Glycos_transf_2"/>
    <property type="match status" value="1"/>
</dbReference>
<dbReference type="AlphaFoldDB" id="A0A6I6K8D3"/>
<evidence type="ECO:0000256" key="1">
    <source>
        <dbReference type="ARBA" id="ARBA00006739"/>
    </source>
</evidence>
<accession>A0A6I6K8D3</accession>
<evidence type="ECO:0000256" key="3">
    <source>
        <dbReference type="ARBA" id="ARBA00022679"/>
    </source>
</evidence>
<sequence length="359" mass="41473">MTQIKKVAIVILNWNGAALFEKFLPSVIKNSTDENVELYVADNCSTDNSIELLKTNFPSVKIIPLIENYGFAKGYNLALQQIEADVFILLNSDVEVTPNWISKCILLFEKNPKIAAIQPKILSFEKPHLFEYAGAGGGFIDKYGYPFCRGRILNQMEADLGQYDSATPIFWASGACMFIKAEAFEKAGGLDADFWAHMEEIDLCWRLKNLGYEVWYQPESVVFHLGGGTLSYGSPKKIYLNFRNNLWMMFKNLPKYKFKRIFFSRMVLDGVAAIKFIAGFNFREFWAVSKAHIAFYKGLPKLIRKRKMVQQQMIVKDHDEVYNKSIMWKFFIQRKRKFSELNFESQLGQNSTETKVRHI</sequence>
<proteinExistence type="inferred from homology"/>
<organism evidence="5 6">
    <name type="scientific">Maribellus comscasis</name>
    <dbReference type="NCBI Taxonomy" id="2681766"/>
    <lineage>
        <taxon>Bacteria</taxon>
        <taxon>Pseudomonadati</taxon>
        <taxon>Bacteroidota</taxon>
        <taxon>Bacteroidia</taxon>
        <taxon>Marinilabiliales</taxon>
        <taxon>Prolixibacteraceae</taxon>
        <taxon>Maribellus</taxon>
    </lineage>
</organism>
<evidence type="ECO:0000313" key="6">
    <source>
        <dbReference type="Proteomes" id="UP000428260"/>
    </source>
</evidence>
<evidence type="ECO:0000259" key="4">
    <source>
        <dbReference type="Pfam" id="PF00535"/>
    </source>
</evidence>
<dbReference type="InterPro" id="IPR001173">
    <property type="entry name" value="Glyco_trans_2-like"/>
</dbReference>